<protein>
    <submittedName>
        <fullName evidence="2">Uncharacterized protein</fullName>
    </submittedName>
</protein>
<feature type="region of interest" description="Disordered" evidence="1">
    <location>
        <begin position="37"/>
        <end position="64"/>
    </location>
</feature>
<gene>
    <name evidence="2" type="ORF">E2C01_022562</name>
</gene>
<evidence type="ECO:0000313" key="2">
    <source>
        <dbReference type="EMBL" id="MPC29334.1"/>
    </source>
</evidence>
<name>A0A5B7E980_PORTR</name>
<feature type="compositionally biased region" description="Basic and acidic residues" evidence="1">
    <location>
        <begin position="55"/>
        <end position="64"/>
    </location>
</feature>
<dbReference type="Proteomes" id="UP000324222">
    <property type="component" value="Unassembled WGS sequence"/>
</dbReference>
<comment type="caution">
    <text evidence="2">The sequence shown here is derived from an EMBL/GenBank/DDBJ whole genome shotgun (WGS) entry which is preliminary data.</text>
</comment>
<reference evidence="2 3" key="1">
    <citation type="submission" date="2019-05" db="EMBL/GenBank/DDBJ databases">
        <title>Another draft genome of Portunus trituberculatus and its Hox gene families provides insights of decapod evolution.</title>
        <authorList>
            <person name="Jeong J.-H."/>
            <person name="Song I."/>
            <person name="Kim S."/>
            <person name="Choi T."/>
            <person name="Kim D."/>
            <person name="Ryu S."/>
            <person name="Kim W."/>
        </authorList>
    </citation>
    <scope>NUCLEOTIDE SEQUENCE [LARGE SCALE GENOMIC DNA]</scope>
    <source>
        <tissue evidence="2">Muscle</tissue>
    </source>
</reference>
<keyword evidence="3" id="KW-1185">Reference proteome</keyword>
<proteinExistence type="predicted"/>
<sequence>MHIIFSSISADNLVVKTRLKLTTGRNMILAEGSVATRLTERQREGGGGGGGGARTAEEDGRREE</sequence>
<organism evidence="2 3">
    <name type="scientific">Portunus trituberculatus</name>
    <name type="common">Swimming crab</name>
    <name type="synonym">Neptunus trituberculatus</name>
    <dbReference type="NCBI Taxonomy" id="210409"/>
    <lineage>
        <taxon>Eukaryota</taxon>
        <taxon>Metazoa</taxon>
        <taxon>Ecdysozoa</taxon>
        <taxon>Arthropoda</taxon>
        <taxon>Crustacea</taxon>
        <taxon>Multicrustacea</taxon>
        <taxon>Malacostraca</taxon>
        <taxon>Eumalacostraca</taxon>
        <taxon>Eucarida</taxon>
        <taxon>Decapoda</taxon>
        <taxon>Pleocyemata</taxon>
        <taxon>Brachyura</taxon>
        <taxon>Eubrachyura</taxon>
        <taxon>Portunoidea</taxon>
        <taxon>Portunidae</taxon>
        <taxon>Portuninae</taxon>
        <taxon>Portunus</taxon>
    </lineage>
</organism>
<evidence type="ECO:0000313" key="3">
    <source>
        <dbReference type="Proteomes" id="UP000324222"/>
    </source>
</evidence>
<evidence type="ECO:0000256" key="1">
    <source>
        <dbReference type="SAM" id="MobiDB-lite"/>
    </source>
</evidence>
<accession>A0A5B7E980</accession>
<dbReference type="AlphaFoldDB" id="A0A5B7E980"/>
<dbReference type="EMBL" id="VSRR010002053">
    <property type="protein sequence ID" value="MPC29334.1"/>
    <property type="molecule type" value="Genomic_DNA"/>
</dbReference>